<gene>
    <name evidence="9" type="ORF">IAB60_06085</name>
</gene>
<evidence type="ECO:0000259" key="7">
    <source>
        <dbReference type="PROSITE" id="PS50883"/>
    </source>
</evidence>
<protein>
    <submittedName>
        <fullName evidence="9">EAL domain-containing protein</fullName>
    </submittedName>
</protein>
<feature type="domain" description="EAL" evidence="7">
    <location>
        <begin position="492"/>
        <end position="748"/>
    </location>
</feature>
<feature type="transmembrane region" description="Helical" evidence="6">
    <location>
        <begin position="296"/>
        <end position="319"/>
    </location>
</feature>
<dbReference type="Pfam" id="PF00990">
    <property type="entry name" value="GGDEF"/>
    <property type="match status" value="1"/>
</dbReference>
<organism evidence="9 10">
    <name type="scientific">Candidatus Caccovicinus merdipullorum</name>
    <dbReference type="NCBI Taxonomy" id="2840724"/>
    <lineage>
        <taxon>Bacteria</taxon>
        <taxon>Bacillati</taxon>
        <taxon>Bacillota</taxon>
        <taxon>Clostridia</taxon>
        <taxon>Eubacteriales</taxon>
        <taxon>Candidatus Caccovicinus</taxon>
    </lineage>
</organism>
<evidence type="ECO:0000256" key="6">
    <source>
        <dbReference type="SAM" id="Phobius"/>
    </source>
</evidence>
<name>A0A9D1GJV9_9FIRM</name>
<reference evidence="9" key="1">
    <citation type="submission" date="2020-10" db="EMBL/GenBank/DDBJ databases">
        <authorList>
            <person name="Gilroy R."/>
        </authorList>
    </citation>
    <scope>NUCLEOTIDE SEQUENCE</scope>
    <source>
        <strain evidence="9">CHK123-3438</strain>
    </source>
</reference>
<dbReference type="GO" id="GO:0005886">
    <property type="term" value="C:plasma membrane"/>
    <property type="evidence" value="ECO:0007669"/>
    <property type="project" value="UniProtKB-SubCell"/>
</dbReference>
<dbReference type="AlphaFoldDB" id="A0A9D1GJV9"/>
<feature type="transmembrane region" description="Helical" evidence="6">
    <location>
        <begin position="12"/>
        <end position="35"/>
    </location>
</feature>
<dbReference type="Gene3D" id="3.30.70.270">
    <property type="match status" value="1"/>
</dbReference>
<comment type="caution">
    <text evidence="9">The sequence shown here is derived from an EMBL/GenBank/DDBJ whole genome shotgun (WGS) entry which is preliminary data.</text>
</comment>
<keyword evidence="3 6" id="KW-0812">Transmembrane</keyword>
<dbReference type="PANTHER" id="PTHR33121">
    <property type="entry name" value="CYCLIC DI-GMP PHOSPHODIESTERASE PDEF"/>
    <property type="match status" value="1"/>
</dbReference>
<keyword evidence="2" id="KW-1003">Cell membrane</keyword>
<dbReference type="Gene3D" id="3.20.20.450">
    <property type="entry name" value="EAL domain"/>
    <property type="match status" value="1"/>
</dbReference>
<dbReference type="Pfam" id="PF02743">
    <property type="entry name" value="dCache_1"/>
    <property type="match status" value="1"/>
</dbReference>
<reference evidence="9" key="2">
    <citation type="journal article" date="2021" name="PeerJ">
        <title>Extensive microbial diversity within the chicken gut microbiome revealed by metagenomics and culture.</title>
        <authorList>
            <person name="Gilroy R."/>
            <person name="Ravi A."/>
            <person name="Getino M."/>
            <person name="Pursley I."/>
            <person name="Horton D.L."/>
            <person name="Alikhan N.F."/>
            <person name="Baker D."/>
            <person name="Gharbi K."/>
            <person name="Hall N."/>
            <person name="Watson M."/>
            <person name="Adriaenssens E.M."/>
            <person name="Foster-Nyarko E."/>
            <person name="Jarju S."/>
            <person name="Secka A."/>
            <person name="Antonio M."/>
            <person name="Oren A."/>
            <person name="Chaudhuri R.R."/>
            <person name="La Ragione R."/>
            <person name="Hildebrand F."/>
            <person name="Pallen M.J."/>
        </authorList>
    </citation>
    <scope>NUCLEOTIDE SEQUENCE</scope>
    <source>
        <strain evidence="9">CHK123-3438</strain>
    </source>
</reference>
<dbReference type="GO" id="GO:0071111">
    <property type="term" value="F:cyclic-guanylate-specific phosphodiesterase activity"/>
    <property type="evidence" value="ECO:0007669"/>
    <property type="project" value="InterPro"/>
</dbReference>
<dbReference type="InterPro" id="IPR035919">
    <property type="entry name" value="EAL_sf"/>
</dbReference>
<keyword evidence="4 6" id="KW-1133">Transmembrane helix</keyword>
<accession>A0A9D1GJV9</accession>
<dbReference type="CDD" id="cd01948">
    <property type="entry name" value="EAL"/>
    <property type="match status" value="1"/>
</dbReference>
<dbReference type="SMART" id="SM00267">
    <property type="entry name" value="GGDEF"/>
    <property type="match status" value="1"/>
</dbReference>
<feature type="domain" description="GGDEF" evidence="8">
    <location>
        <begin position="356"/>
        <end position="483"/>
    </location>
</feature>
<dbReference type="InterPro" id="IPR043128">
    <property type="entry name" value="Rev_trsase/Diguanyl_cyclase"/>
</dbReference>
<evidence type="ECO:0000313" key="10">
    <source>
        <dbReference type="Proteomes" id="UP000886860"/>
    </source>
</evidence>
<dbReference type="InterPro" id="IPR000160">
    <property type="entry name" value="GGDEF_dom"/>
</dbReference>
<dbReference type="Proteomes" id="UP000886860">
    <property type="component" value="Unassembled WGS sequence"/>
</dbReference>
<evidence type="ECO:0000256" key="5">
    <source>
        <dbReference type="ARBA" id="ARBA00023136"/>
    </source>
</evidence>
<dbReference type="SUPFAM" id="SSF55073">
    <property type="entry name" value="Nucleotide cyclase"/>
    <property type="match status" value="1"/>
</dbReference>
<dbReference type="Pfam" id="PF00563">
    <property type="entry name" value="EAL"/>
    <property type="match status" value="1"/>
</dbReference>
<dbReference type="EMBL" id="DVKS01000102">
    <property type="protein sequence ID" value="HIT41654.1"/>
    <property type="molecule type" value="Genomic_DNA"/>
</dbReference>
<dbReference type="InterPro" id="IPR050706">
    <property type="entry name" value="Cyclic-di-GMP_PDE-like"/>
</dbReference>
<dbReference type="SUPFAM" id="SSF141868">
    <property type="entry name" value="EAL domain-like"/>
    <property type="match status" value="1"/>
</dbReference>
<evidence type="ECO:0000256" key="1">
    <source>
        <dbReference type="ARBA" id="ARBA00004651"/>
    </source>
</evidence>
<dbReference type="InterPro" id="IPR001633">
    <property type="entry name" value="EAL_dom"/>
</dbReference>
<evidence type="ECO:0000256" key="3">
    <source>
        <dbReference type="ARBA" id="ARBA00022692"/>
    </source>
</evidence>
<evidence type="ECO:0000259" key="8">
    <source>
        <dbReference type="PROSITE" id="PS50887"/>
    </source>
</evidence>
<dbReference type="SMART" id="SM00052">
    <property type="entry name" value="EAL"/>
    <property type="match status" value="1"/>
</dbReference>
<dbReference type="InterPro" id="IPR029787">
    <property type="entry name" value="Nucleotide_cyclase"/>
</dbReference>
<dbReference type="PANTHER" id="PTHR33121:SF70">
    <property type="entry name" value="SIGNALING PROTEIN YKOW"/>
    <property type="match status" value="1"/>
</dbReference>
<dbReference type="PROSITE" id="PS50883">
    <property type="entry name" value="EAL"/>
    <property type="match status" value="1"/>
</dbReference>
<evidence type="ECO:0000256" key="2">
    <source>
        <dbReference type="ARBA" id="ARBA00022475"/>
    </source>
</evidence>
<dbReference type="InterPro" id="IPR033479">
    <property type="entry name" value="dCache_1"/>
</dbReference>
<dbReference type="PROSITE" id="PS50887">
    <property type="entry name" value="GGDEF"/>
    <property type="match status" value="1"/>
</dbReference>
<evidence type="ECO:0000256" key="4">
    <source>
        <dbReference type="ARBA" id="ARBA00022989"/>
    </source>
</evidence>
<keyword evidence="5 6" id="KW-0472">Membrane</keyword>
<sequence>MDEKIIKRQLKRITIGSAAVVVLLLVCGAVFWNYFMRSLTQSAVEQMKAETAETKGRIEKQMTMDFQVLQTLAAFIGCRNAMEEEDFPAALAKANKYNAFNTMSYFPLEGNGILSMTGQEVEENVPIERLNANARDVIYRSFQGEEAVSRLFDSMASSEKVFVYSVPVYVDGQIVGALSASDHIDIFSEILAGDAVLGGSGYIHLLGAEGKFLIRSSQAVVKEKAESIFDGPYIQEEEKEKVRLAMERQEAMQTSFQYEGREYLSYLEPVGVNEWYIFCVNTRQWANGSVYRMMNVVGLLVMSLLALAVVFFACGYRLVRKNNKELLYLAYFDPVTGANNFPAFTKQLENSSQQPGEYYIAAVNIHQFKFVNELFGKEQGDRLLVFVKKVLESGLKENEFFCRETGDLFYVYLNESDKDLVRRRLEGIMERVSTVSFQDGHNYRVLLYCGAVAGGDGNMMTHVLFALAKAKEIQRNTVWFYDEELHKKEEQANYIETHMHQALQDGEFKLFLQPKVDLHTGMVGGAEALVRWITGTGQYLFPGDFIPLFEENAFCTKLDMYMVECVCRQIRQWMDEEIRPIPISVNQSKLLFYETDYIPKLCSLVEKYQIPAELITLEILEGLAVNNMDEMNRKIAMLQEKGFRVSMDDFGSGYSSLNTLCNLRINELKLDRGFLMQTTEEENEKLRMIMEHIVQLSKSLHISTVVEGVETKENEKLIQSLGCDYGQGYFYSKPIDAAEFSEKYMKKRIM</sequence>
<proteinExistence type="predicted"/>
<evidence type="ECO:0000313" key="9">
    <source>
        <dbReference type="EMBL" id="HIT41654.1"/>
    </source>
</evidence>
<comment type="subcellular location">
    <subcellularLocation>
        <location evidence="1">Cell membrane</location>
        <topology evidence="1">Multi-pass membrane protein</topology>
    </subcellularLocation>
</comment>
<dbReference type="Gene3D" id="3.30.450.20">
    <property type="entry name" value="PAS domain"/>
    <property type="match status" value="1"/>
</dbReference>